<sequence>MGLTVVPGTMIEDGTITDSNFPNTEITSADMALDPRDADNFSSGSVPLAQLDNVPATDLTGLDDDLALLGFKTAANGSLAKYNLLDQTVDAFEDASGVDASASTGEDRDSTGKYFQGAITTRTTHTASGTYITPAGLLGTIEVLVVAGGGAGSGGGAGGAAGGAGGLVYVSAYTAAASTTYNLTIGAGGAAQGAGTSGNSGADSIFDTSGTSTTLTASGGGGGGEGGTTGKVGGSGGGGYSTSGANAGGASDQVASFGSYSNVGFGFAGGQAYTSGSPYGGGGGGGAGAVGLQGKPQGEGTGGIGKAYTIADGTTSVYYAGGGGGGTIDNTTPGRPGGLGGGGTGGFGLSSVTDPTAGTANTGGGGGGGRNDGGGAAGGSGVIITSHKAPTNMTLVSTATAAQAAPTKGDIVFTYSNGAGTAVINTNITAEISADNGSTWTAFTLTSQGTTGGHTILTSHNQTITSTITAPYNMKYRIKTLVQGSSMNTRIQAVSLGWS</sequence>
<dbReference type="AlphaFoldDB" id="A0A382DPD6"/>
<feature type="region of interest" description="Disordered" evidence="1">
    <location>
        <begin position="209"/>
        <end position="235"/>
    </location>
</feature>
<accession>A0A382DPD6</accession>
<name>A0A382DPD6_9ZZZZ</name>
<gene>
    <name evidence="3" type="ORF">METZ01_LOCUS192776</name>
</gene>
<evidence type="ECO:0000313" key="3">
    <source>
        <dbReference type="EMBL" id="SVB39922.1"/>
    </source>
</evidence>
<feature type="compositionally biased region" description="Gly residues" evidence="1">
    <location>
        <begin position="361"/>
        <end position="379"/>
    </location>
</feature>
<proteinExistence type="predicted"/>
<reference evidence="3" key="1">
    <citation type="submission" date="2018-05" db="EMBL/GenBank/DDBJ databases">
        <authorList>
            <person name="Lanie J.A."/>
            <person name="Ng W.-L."/>
            <person name="Kazmierczak K.M."/>
            <person name="Andrzejewski T.M."/>
            <person name="Davidsen T.M."/>
            <person name="Wayne K.J."/>
            <person name="Tettelin H."/>
            <person name="Glass J.I."/>
            <person name="Rusch D."/>
            <person name="Podicherti R."/>
            <person name="Tsui H.-C.T."/>
            <person name="Winkler M.E."/>
        </authorList>
    </citation>
    <scope>NUCLEOTIDE SEQUENCE</scope>
</reference>
<protein>
    <recommendedName>
        <fullName evidence="2">Glycine-rich domain-containing protein</fullName>
    </recommendedName>
</protein>
<dbReference type="EMBL" id="UINC01040276">
    <property type="protein sequence ID" value="SVB39922.1"/>
    <property type="molecule type" value="Genomic_DNA"/>
</dbReference>
<evidence type="ECO:0000259" key="2">
    <source>
        <dbReference type="Pfam" id="PF21722"/>
    </source>
</evidence>
<feature type="compositionally biased region" description="Gly residues" evidence="1">
    <location>
        <begin position="218"/>
        <end position="235"/>
    </location>
</feature>
<dbReference type="InterPro" id="IPR049304">
    <property type="entry name" value="Gly_rich_dom"/>
</dbReference>
<feature type="domain" description="Glycine-rich" evidence="2">
    <location>
        <begin position="127"/>
        <end position="385"/>
    </location>
</feature>
<dbReference type="Pfam" id="PF21722">
    <property type="entry name" value="Gly_rich_2"/>
    <property type="match status" value="1"/>
</dbReference>
<organism evidence="3">
    <name type="scientific">marine metagenome</name>
    <dbReference type="NCBI Taxonomy" id="408172"/>
    <lineage>
        <taxon>unclassified sequences</taxon>
        <taxon>metagenomes</taxon>
        <taxon>ecological metagenomes</taxon>
    </lineage>
</organism>
<feature type="region of interest" description="Disordered" evidence="1">
    <location>
        <begin position="353"/>
        <end position="379"/>
    </location>
</feature>
<evidence type="ECO:0000256" key="1">
    <source>
        <dbReference type="SAM" id="MobiDB-lite"/>
    </source>
</evidence>